<proteinExistence type="inferred from homology"/>
<evidence type="ECO:0000256" key="3">
    <source>
        <dbReference type="ARBA" id="ARBA00022946"/>
    </source>
</evidence>
<keyword evidence="4" id="KW-0732">Signal</keyword>
<dbReference type="GO" id="GO:0003676">
    <property type="term" value="F:nucleic acid binding"/>
    <property type="evidence" value="ECO:0007669"/>
    <property type="project" value="InterPro"/>
</dbReference>
<evidence type="ECO:0000256" key="1">
    <source>
        <dbReference type="ARBA" id="ARBA00007692"/>
    </source>
</evidence>
<feature type="signal peptide" evidence="4">
    <location>
        <begin position="1"/>
        <end position="17"/>
    </location>
</feature>
<dbReference type="PANTHER" id="PTHR13068">
    <property type="entry name" value="CGI-12 PROTEIN-RELATED"/>
    <property type="match status" value="1"/>
</dbReference>
<evidence type="ECO:0000256" key="2">
    <source>
        <dbReference type="ARBA" id="ARBA00022472"/>
    </source>
</evidence>
<dbReference type="PANTHER" id="PTHR13068:SF39">
    <property type="entry name" value="OS02G0749900 PROTEIN"/>
    <property type="match status" value="1"/>
</dbReference>
<organism evidence="5 6">
    <name type="scientific">Paspalum notatum var. saurae</name>
    <dbReference type="NCBI Taxonomy" id="547442"/>
    <lineage>
        <taxon>Eukaryota</taxon>
        <taxon>Viridiplantae</taxon>
        <taxon>Streptophyta</taxon>
        <taxon>Embryophyta</taxon>
        <taxon>Tracheophyta</taxon>
        <taxon>Spermatophyta</taxon>
        <taxon>Magnoliopsida</taxon>
        <taxon>Liliopsida</taxon>
        <taxon>Poales</taxon>
        <taxon>Poaceae</taxon>
        <taxon>PACMAD clade</taxon>
        <taxon>Panicoideae</taxon>
        <taxon>Andropogonodae</taxon>
        <taxon>Paspaleae</taxon>
        <taxon>Paspalinae</taxon>
        <taxon>Paspalum</taxon>
    </lineage>
</organism>
<reference evidence="5 6" key="1">
    <citation type="submission" date="2024-02" db="EMBL/GenBank/DDBJ databases">
        <title>High-quality chromosome-scale genome assembly of Pensacola bahiagrass (Paspalum notatum Flugge var. saurae).</title>
        <authorList>
            <person name="Vega J.M."/>
            <person name="Podio M."/>
            <person name="Orjuela J."/>
            <person name="Siena L.A."/>
            <person name="Pessino S.C."/>
            <person name="Combes M.C."/>
            <person name="Mariac C."/>
            <person name="Albertini E."/>
            <person name="Pupilli F."/>
            <person name="Ortiz J.P.A."/>
            <person name="Leblanc O."/>
        </authorList>
    </citation>
    <scope>NUCLEOTIDE SEQUENCE [LARGE SCALE GENOMIC DNA]</scope>
    <source>
        <strain evidence="5">R1</strain>
        <tissue evidence="5">Leaf</tissue>
    </source>
</reference>
<evidence type="ECO:0000313" key="6">
    <source>
        <dbReference type="Proteomes" id="UP001341281"/>
    </source>
</evidence>
<keyword evidence="6" id="KW-1185">Reference proteome</keyword>
<evidence type="ECO:0000313" key="5">
    <source>
        <dbReference type="EMBL" id="WVZ73659.1"/>
    </source>
</evidence>
<comment type="similarity">
    <text evidence="1">Belongs to the mTERF family.</text>
</comment>
<dbReference type="InterPro" id="IPR038538">
    <property type="entry name" value="MTERF_sf"/>
</dbReference>
<gene>
    <name evidence="5" type="ORF">U9M48_021943</name>
</gene>
<keyword evidence="2" id="KW-0805">Transcription regulation</keyword>
<dbReference type="SMART" id="SM00733">
    <property type="entry name" value="Mterf"/>
    <property type="match status" value="6"/>
</dbReference>
<keyword evidence="2" id="KW-0806">Transcription termination</keyword>
<evidence type="ECO:0000256" key="4">
    <source>
        <dbReference type="SAM" id="SignalP"/>
    </source>
</evidence>
<name>A0AAQ3TKT6_PASNO</name>
<dbReference type="Gene3D" id="1.25.70.10">
    <property type="entry name" value="Transcription termination factor 3, mitochondrial"/>
    <property type="match status" value="1"/>
</dbReference>
<dbReference type="Proteomes" id="UP001341281">
    <property type="component" value="Chromosome 05"/>
</dbReference>
<feature type="chain" id="PRO_5043020448" evidence="4">
    <location>
        <begin position="18"/>
        <end position="389"/>
    </location>
</feature>
<protein>
    <submittedName>
        <fullName evidence="5">Uncharacterized protein</fullName>
    </submittedName>
</protein>
<keyword evidence="3" id="KW-0809">Transit peptide</keyword>
<sequence>MLRLRSHLVLAVRGASALPAASSLHSLLYSSSTATATTPAGQFVVEDYLTISCGLTPAQARKASRYLPSLKSPNNPDTVRAFLAGIGVSKADVTAAVARDAWILCCNVNKTLAPHVAQLRDVGLSPPQISRLISVVPTILYRSLWITRLAFYLSLLGSYDKVHTVLRGSMYVLGYSLESVVKPNMVFLRQSGLTDSDMAKLFLLAPYTFMLDPRRAKEVVLCADMLGVPRDSAMFKHALAAFCCMSPEKITARSDFLKKVLGCSEAEIRVALCKLPGVLLSSEDRMGRVVDFLKMEVGLEPNYIVRRPALLKYSLTKRLMPRHYVLKALKAEGLVKEDVDFFTANCYTEKGFKKRFLDPYIESVQGVADAYDAACAGQVVPVINNDSLK</sequence>
<dbReference type="InterPro" id="IPR003690">
    <property type="entry name" value="MTERF"/>
</dbReference>
<dbReference type="Pfam" id="PF02536">
    <property type="entry name" value="mTERF"/>
    <property type="match status" value="2"/>
</dbReference>
<keyword evidence="2" id="KW-0804">Transcription</keyword>
<dbReference type="FunFam" id="1.25.70.10:FF:000001">
    <property type="entry name" value="Mitochondrial transcription termination factor-like"/>
    <property type="match status" value="1"/>
</dbReference>
<dbReference type="GO" id="GO:0006353">
    <property type="term" value="P:DNA-templated transcription termination"/>
    <property type="evidence" value="ECO:0007669"/>
    <property type="project" value="UniProtKB-KW"/>
</dbReference>
<dbReference type="AlphaFoldDB" id="A0AAQ3TKT6"/>
<dbReference type="EMBL" id="CP144749">
    <property type="protein sequence ID" value="WVZ73659.1"/>
    <property type="molecule type" value="Genomic_DNA"/>
</dbReference>
<accession>A0AAQ3TKT6</accession>